<dbReference type="Gene3D" id="1.20.1280.50">
    <property type="match status" value="1"/>
</dbReference>
<evidence type="ECO:0000313" key="3">
    <source>
        <dbReference type="EMBL" id="CAD5314160.1"/>
    </source>
</evidence>
<feature type="region of interest" description="Disordered" evidence="1">
    <location>
        <begin position="306"/>
        <end position="333"/>
    </location>
</feature>
<dbReference type="OMA" id="CFHIRSE"/>
<evidence type="ECO:0000256" key="1">
    <source>
        <dbReference type="SAM" id="MobiDB-lite"/>
    </source>
</evidence>
<dbReference type="SMR" id="A0A178WHV3"/>
<evidence type="ECO:0000313" key="5">
    <source>
        <dbReference type="Proteomes" id="UP000078284"/>
    </source>
</evidence>
<dbReference type="EMBL" id="LR881466">
    <property type="protein sequence ID" value="CAD5314160.1"/>
    <property type="molecule type" value="Genomic_DNA"/>
</dbReference>
<dbReference type="Proteomes" id="UP000516314">
    <property type="component" value="Chromosome 1"/>
</dbReference>
<dbReference type="SMART" id="SM00256">
    <property type="entry name" value="FBOX"/>
    <property type="match status" value="1"/>
</dbReference>
<accession>A0A178WHV3</accession>
<organism evidence="4 5">
    <name type="scientific">Arabidopsis thaliana</name>
    <name type="common">Mouse-ear cress</name>
    <dbReference type="NCBI Taxonomy" id="3702"/>
    <lineage>
        <taxon>Eukaryota</taxon>
        <taxon>Viridiplantae</taxon>
        <taxon>Streptophyta</taxon>
        <taxon>Embryophyta</taxon>
        <taxon>Tracheophyta</taxon>
        <taxon>Spermatophyta</taxon>
        <taxon>Magnoliopsida</taxon>
        <taxon>eudicotyledons</taxon>
        <taxon>Gunneridae</taxon>
        <taxon>Pentapetalae</taxon>
        <taxon>rosids</taxon>
        <taxon>malvids</taxon>
        <taxon>Brassicales</taxon>
        <taxon>Brassicaceae</taxon>
        <taxon>Camelineae</taxon>
        <taxon>Arabidopsis</taxon>
    </lineage>
</organism>
<evidence type="ECO:0000313" key="4">
    <source>
        <dbReference type="EMBL" id="OAP17331.1"/>
    </source>
</evidence>
<dbReference type="RefSeq" id="NP_174394.1">
    <property type="nucleotide sequence ID" value="NM_102847.1"/>
</dbReference>
<dbReference type="SUPFAM" id="SSF81383">
    <property type="entry name" value="F-box domain"/>
    <property type="match status" value="1"/>
</dbReference>
<dbReference type="InterPro" id="IPR017451">
    <property type="entry name" value="F-box-assoc_interact_dom"/>
</dbReference>
<dbReference type="AlphaFoldDB" id="A0A178WHV3"/>
<dbReference type="InterPro" id="IPR013187">
    <property type="entry name" value="F-box-assoc_dom_typ3"/>
</dbReference>
<dbReference type="Proteomes" id="UP000078284">
    <property type="component" value="Chromosome 1"/>
</dbReference>
<feature type="compositionally biased region" description="Basic and acidic residues" evidence="1">
    <location>
        <begin position="321"/>
        <end position="333"/>
    </location>
</feature>
<reference evidence="5" key="1">
    <citation type="journal article" date="2016" name="Proc. Natl. Acad. Sci. U.S.A.">
        <title>Chromosome-level assembly of Arabidopsis thaliana Ler reveals the extent of translocation and inversion polymorphisms.</title>
        <authorList>
            <person name="Zapata L."/>
            <person name="Ding J."/>
            <person name="Willing E.M."/>
            <person name="Hartwig B."/>
            <person name="Bezdan D."/>
            <person name="Jiao W.B."/>
            <person name="Patel V."/>
            <person name="Velikkakam James G."/>
            <person name="Koornneef M."/>
            <person name="Ossowski S."/>
            <person name="Schneeberger K."/>
        </authorList>
    </citation>
    <scope>NUCLEOTIDE SEQUENCE [LARGE SCALE GENOMIC DNA]</scope>
    <source>
        <strain evidence="5">cv. Landsberg erecta</strain>
    </source>
</reference>
<evidence type="ECO:0000259" key="2">
    <source>
        <dbReference type="SMART" id="SM00256"/>
    </source>
</evidence>
<reference evidence="3 6" key="3">
    <citation type="submission" date="2020-09" db="EMBL/GenBank/DDBJ databases">
        <authorList>
            <person name="Ashkenazy H."/>
        </authorList>
    </citation>
    <scope>NUCLEOTIDE SEQUENCE [LARGE SCALE GENOMIC DNA]</scope>
    <source>
        <strain evidence="6">cv. Cdm-0</strain>
    </source>
</reference>
<dbReference type="ExpressionAtlas" id="A0A178WHV3">
    <property type="expression patterns" value="baseline and differential"/>
</dbReference>
<feature type="domain" description="F-box" evidence="2">
    <location>
        <begin position="10"/>
        <end position="50"/>
    </location>
</feature>
<feature type="compositionally biased region" description="Polar residues" evidence="1">
    <location>
        <begin position="306"/>
        <end position="320"/>
    </location>
</feature>
<dbReference type="PANTHER" id="PTHR31111">
    <property type="entry name" value="BNAA05G37150D PROTEIN-RELATED"/>
    <property type="match status" value="1"/>
</dbReference>
<dbReference type="InterPro" id="IPR001810">
    <property type="entry name" value="F-box_dom"/>
</dbReference>
<gene>
    <name evidence="4" type="ordered locus">AXX17_At1g31660</name>
    <name evidence="3" type="ORF">AT9943_LOCUS2617</name>
</gene>
<name>A0A178WHV3_ARATH</name>
<sequence length="355" mass="41428">MNRGANSASIPNDLILEILSRLPAKSTGRFRCVSKLWGSMLCHSYFTELFLTRSSARPRLLIGIHQDGDRFFFSCPQPQSPYDNSSIVLAADFHMKFGRVEDEWVYHILTLGTENVRWREIICPFSYDPPREKPICINGVLYYISVGSYYSLIGCFDVRSEKFKFLYLSPDCFPNWSRKLINYKGKLGVTIMEDYHGGFPLKLRMWVLEDVEKEEWTRYAYTLRPENKVEDNDYVYVVGATASGEIVLTKQNAYKPFYVFYFSPERNTLLSVEIQGVGEEWFYHNVYYFVDHVEDLRFDVMKTTYAGTSRSPPKQSTSTSSREDHEVRTLAHQKEDRLTFESVNQFDALRLLEDD</sequence>
<protein>
    <submittedName>
        <fullName evidence="3">(thale cress) hypothetical protein</fullName>
    </submittedName>
</protein>
<dbReference type="InterPro" id="IPR036047">
    <property type="entry name" value="F-box-like_dom_sf"/>
</dbReference>
<dbReference type="EMBL" id="LUHQ01000001">
    <property type="protein sequence ID" value="OAP17331.1"/>
    <property type="molecule type" value="Genomic_DNA"/>
</dbReference>
<evidence type="ECO:0000313" key="6">
    <source>
        <dbReference type="Proteomes" id="UP000516314"/>
    </source>
</evidence>
<dbReference type="Pfam" id="PF08268">
    <property type="entry name" value="FBA_3"/>
    <property type="match status" value="1"/>
</dbReference>
<dbReference type="NCBIfam" id="TIGR01640">
    <property type="entry name" value="F_box_assoc_1"/>
    <property type="match status" value="1"/>
</dbReference>
<reference evidence="4" key="2">
    <citation type="submission" date="2016-03" db="EMBL/GenBank/DDBJ databases">
        <title>Full-length assembly of Arabidopsis thaliana Ler reveals the complement of translocations and inversions.</title>
        <authorList>
            <person name="Zapata L."/>
            <person name="Schneeberger K."/>
            <person name="Ossowski S."/>
        </authorList>
    </citation>
    <scope>NUCLEOTIDE SEQUENCE [LARGE SCALE GENOMIC DNA]</scope>
    <source>
        <tissue evidence="4">Leaf</tissue>
    </source>
</reference>
<dbReference type="KEGG" id="ath:AT1G31080"/>
<dbReference type="Pfam" id="PF00646">
    <property type="entry name" value="F-box"/>
    <property type="match status" value="1"/>
</dbReference>
<proteinExistence type="predicted"/>
<dbReference type="PANTHER" id="PTHR31111:SF130">
    <property type="entry name" value="F-BOX ASSOCIATED UBIQUITINATION EFFECTOR FAMILY PROTEIN"/>
    <property type="match status" value="1"/>
</dbReference>